<dbReference type="OMA" id="MFINNEP"/>
<dbReference type="RefSeq" id="XP_018191969.1">
    <property type="nucleotide sequence ID" value="XM_018331555.1"/>
</dbReference>
<dbReference type="Gene3D" id="3.40.50.1220">
    <property type="entry name" value="TPP-binding domain"/>
    <property type="match status" value="1"/>
</dbReference>
<feature type="binding site" evidence="4">
    <location>
        <position position="243"/>
    </location>
    <ligand>
        <name>Zn(2+)</name>
        <dbReference type="ChEBI" id="CHEBI:29105"/>
    </ligand>
</feature>
<feature type="binding site" evidence="4">
    <location>
        <position position="265"/>
    </location>
    <ligand>
        <name>Zn(2+)</name>
        <dbReference type="ChEBI" id="CHEBI:29105"/>
    </ligand>
</feature>
<proteinExistence type="inferred from homology"/>
<dbReference type="InterPro" id="IPR003000">
    <property type="entry name" value="Sirtuin"/>
</dbReference>
<feature type="compositionally biased region" description="Low complexity" evidence="5">
    <location>
        <begin position="496"/>
        <end position="509"/>
    </location>
</feature>
<evidence type="ECO:0000313" key="8">
    <source>
        <dbReference type="Proteomes" id="UP000076632"/>
    </source>
</evidence>
<dbReference type="Gene3D" id="3.30.1600.10">
    <property type="entry name" value="SIR2/SIRT2 'Small Domain"/>
    <property type="match status" value="1"/>
</dbReference>
<dbReference type="AlphaFoldDB" id="A0A165JM63"/>
<dbReference type="STRING" id="1328760.A0A165JM63"/>
<dbReference type="InParanoid" id="A0A165JM63"/>
<dbReference type="PANTHER" id="PTHR47651:SF17">
    <property type="entry name" value="DEACETYLASE SIRTUIN-TYPE DOMAIN-CONTAINING PROTEIN"/>
    <property type="match status" value="1"/>
</dbReference>
<feature type="binding site" evidence="4">
    <location>
        <position position="268"/>
    </location>
    <ligand>
        <name>Zn(2+)</name>
        <dbReference type="ChEBI" id="CHEBI:29105"/>
    </ligand>
</feature>
<keyword evidence="2" id="KW-0808">Transferase</keyword>
<feature type="domain" description="Deacetylase sirtuin-type" evidence="6">
    <location>
        <begin position="91"/>
        <end position="396"/>
    </location>
</feature>
<dbReference type="PANTHER" id="PTHR47651">
    <property type="entry name" value="NAD-DEPENDENT HISTONE DEACETYLASE HST4"/>
    <property type="match status" value="1"/>
</dbReference>
<sequence>MSLHLSMLSDSSSPLSSPRSLSPSPPPYYYPSPTSSQASPGSSPTAEPLLDSLPVRIERDGPPPTKKRRTAEKKERRTQFLDLHQMSDVYASDQKEQLDLLLKTLHKKRKIVVIAGAGISVSAGIPDFRSSTGLFTTLRRQHNLKASGKHLFDASVYRTPASTSSFHDMVRNLSGLIETAKPTAFHHLLARLAHEGRLMRLYSQNVDCIETSLPPLATQVPLNPKGPWPRTIQLHGGLSKMACVKCSHLADFEASLFDGPDPPICKVCEELDSVRTNIAGKRSHGIGKLRPRIVLYNEYNPDEEAIGAVTTADLRSRPDAIIVVGTSLKVPGVRRIVKEMCGVVRSRRDGVAIWINNSPMPTGREFENCWDLVIKGDCDEVARHAGLKRWDHIDEDSFEVCSEEDRAKIKSEGKEMEVLLETPRKRKHPGVESMQGVLTPTSSPTPKLAILENTGDDAMAQVEFANQTTSNPASQGRSIADVLLQQPKPKGKGQNTKRTASTSSSTSRAKSTKPRKAPANTKRSAATAASAPPAATDQVNIKETFRVTKSAAPPTDPAETKPSKPKRRSIELQDILNPA</sequence>
<reference evidence="7 8" key="1">
    <citation type="journal article" date="2016" name="Fungal Biol.">
        <title>The genome of Xylona heveae provides a window into fungal endophytism.</title>
        <authorList>
            <person name="Gazis R."/>
            <person name="Kuo A."/>
            <person name="Riley R."/>
            <person name="LaButti K."/>
            <person name="Lipzen A."/>
            <person name="Lin J."/>
            <person name="Amirebrahimi M."/>
            <person name="Hesse C.N."/>
            <person name="Spatafora J.W."/>
            <person name="Henrissat B."/>
            <person name="Hainaut M."/>
            <person name="Grigoriev I.V."/>
            <person name="Hibbett D.S."/>
        </authorList>
    </citation>
    <scope>NUCLEOTIDE SEQUENCE [LARGE SCALE GENOMIC DNA]</scope>
    <source>
        <strain evidence="7 8">TC161</strain>
    </source>
</reference>
<dbReference type="OrthoDB" id="2919105at2759"/>
<dbReference type="InterPro" id="IPR026591">
    <property type="entry name" value="Sirtuin_cat_small_dom_sf"/>
</dbReference>
<feature type="active site" description="Proton acceptor" evidence="4">
    <location>
        <position position="235"/>
    </location>
</feature>
<dbReference type="Proteomes" id="UP000076632">
    <property type="component" value="Unassembled WGS sequence"/>
</dbReference>
<dbReference type="InterPro" id="IPR026590">
    <property type="entry name" value="Ssirtuin_cat_dom"/>
</dbReference>
<name>A0A165JM63_XYLHT</name>
<evidence type="ECO:0000256" key="4">
    <source>
        <dbReference type="PROSITE-ProRule" id="PRU00236"/>
    </source>
</evidence>
<evidence type="ECO:0000256" key="5">
    <source>
        <dbReference type="SAM" id="MobiDB-lite"/>
    </source>
</evidence>
<feature type="compositionally biased region" description="Low complexity" evidence="5">
    <location>
        <begin position="1"/>
        <end position="22"/>
    </location>
</feature>
<dbReference type="GO" id="GO:0016740">
    <property type="term" value="F:transferase activity"/>
    <property type="evidence" value="ECO:0007669"/>
    <property type="project" value="UniProtKB-KW"/>
</dbReference>
<protein>
    <submittedName>
        <fullName evidence="7">DHS-like NAD/FAD-binding domain-containing protein</fullName>
    </submittedName>
</protein>
<evidence type="ECO:0000259" key="6">
    <source>
        <dbReference type="PROSITE" id="PS50305"/>
    </source>
</evidence>
<dbReference type="Pfam" id="PF02146">
    <property type="entry name" value="SIR2"/>
    <property type="match status" value="1"/>
</dbReference>
<dbReference type="GO" id="GO:0046872">
    <property type="term" value="F:metal ion binding"/>
    <property type="evidence" value="ECO:0007669"/>
    <property type="project" value="UniProtKB-KW"/>
</dbReference>
<evidence type="ECO:0000256" key="2">
    <source>
        <dbReference type="ARBA" id="ARBA00022679"/>
    </source>
</evidence>
<evidence type="ECO:0000313" key="7">
    <source>
        <dbReference type="EMBL" id="KZF26414.1"/>
    </source>
</evidence>
<evidence type="ECO:0000256" key="3">
    <source>
        <dbReference type="ARBA" id="ARBA00023027"/>
    </source>
</evidence>
<keyword evidence="4" id="KW-0862">Zinc</keyword>
<dbReference type="FunCoup" id="A0A165JM63">
    <property type="interactions" value="74"/>
</dbReference>
<feature type="region of interest" description="Disordered" evidence="5">
    <location>
        <begin position="486"/>
        <end position="579"/>
    </location>
</feature>
<organism evidence="7 8">
    <name type="scientific">Xylona heveae (strain CBS 132557 / TC161)</name>
    <dbReference type="NCBI Taxonomy" id="1328760"/>
    <lineage>
        <taxon>Eukaryota</taxon>
        <taxon>Fungi</taxon>
        <taxon>Dikarya</taxon>
        <taxon>Ascomycota</taxon>
        <taxon>Pezizomycotina</taxon>
        <taxon>Xylonomycetes</taxon>
        <taxon>Xylonales</taxon>
        <taxon>Xylonaceae</taxon>
        <taxon>Xylona</taxon>
    </lineage>
</organism>
<keyword evidence="8" id="KW-1185">Reference proteome</keyword>
<feature type="region of interest" description="Disordered" evidence="5">
    <location>
        <begin position="1"/>
        <end position="79"/>
    </location>
</feature>
<comment type="similarity">
    <text evidence="1">Belongs to the sirtuin family. Class I subfamily.</text>
</comment>
<dbReference type="InterPro" id="IPR029035">
    <property type="entry name" value="DHS-like_NAD/FAD-binding_dom"/>
</dbReference>
<feature type="region of interest" description="Disordered" evidence="5">
    <location>
        <begin position="424"/>
        <end position="446"/>
    </location>
</feature>
<accession>A0A165JM63</accession>
<dbReference type="GeneID" id="28896692"/>
<feature type="compositionally biased region" description="Polar residues" evidence="5">
    <location>
        <begin position="436"/>
        <end position="445"/>
    </location>
</feature>
<keyword evidence="3" id="KW-0520">NAD</keyword>
<evidence type="ECO:0000256" key="1">
    <source>
        <dbReference type="ARBA" id="ARBA00006924"/>
    </source>
</evidence>
<feature type="binding site" evidence="4">
    <location>
        <position position="246"/>
    </location>
    <ligand>
        <name>Zn(2+)</name>
        <dbReference type="ChEBI" id="CHEBI:29105"/>
    </ligand>
</feature>
<dbReference type="SUPFAM" id="SSF52467">
    <property type="entry name" value="DHS-like NAD/FAD-binding domain"/>
    <property type="match status" value="1"/>
</dbReference>
<keyword evidence="4" id="KW-0479">Metal-binding</keyword>
<dbReference type="EMBL" id="KV407454">
    <property type="protein sequence ID" value="KZF26414.1"/>
    <property type="molecule type" value="Genomic_DNA"/>
</dbReference>
<feature type="compositionally biased region" description="Low complexity" evidence="5">
    <location>
        <begin position="517"/>
        <end position="536"/>
    </location>
</feature>
<feature type="compositionally biased region" description="Low complexity" evidence="5">
    <location>
        <begin position="31"/>
        <end position="46"/>
    </location>
</feature>
<dbReference type="GO" id="GO:0070403">
    <property type="term" value="F:NAD+ binding"/>
    <property type="evidence" value="ECO:0007669"/>
    <property type="project" value="InterPro"/>
</dbReference>
<dbReference type="PROSITE" id="PS50305">
    <property type="entry name" value="SIRTUIN"/>
    <property type="match status" value="1"/>
</dbReference>
<gene>
    <name evidence="7" type="ORF">L228DRAFT_242881</name>
</gene>